<gene>
    <name evidence="2" type="ORF">OCH74_05115</name>
</gene>
<dbReference type="EMBL" id="JAOQBW010000003">
    <property type="protein sequence ID" value="MFK3576241.1"/>
    <property type="molecule type" value="Genomic_DNA"/>
</dbReference>
<dbReference type="Proteomes" id="UP001620273">
    <property type="component" value="Unassembled WGS sequence"/>
</dbReference>
<evidence type="ECO:0000256" key="1">
    <source>
        <dbReference type="SAM" id="MobiDB-lite"/>
    </source>
</evidence>
<organism evidence="2 3">
    <name type="scientific">Bifidobacterium thermacidophilum</name>
    <dbReference type="NCBI Taxonomy" id="246618"/>
    <lineage>
        <taxon>Bacteria</taxon>
        <taxon>Bacillati</taxon>
        <taxon>Actinomycetota</taxon>
        <taxon>Actinomycetes</taxon>
        <taxon>Bifidobacteriales</taxon>
        <taxon>Bifidobacteriaceae</taxon>
        <taxon>Bifidobacterium</taxon>
    </lineage>
</organism>
<dbReference type="Gene3D" id="3.30.450.90">
    <property type="match status" value="1"/>
</dbReference>
<feature type="compositionally biased region" description="Basic and acidic residues" evidence="1">
    <location>
        <begin position="108"/>
        <end position="125"/>
    </location>
</feature>
<comment type="caution">
    <text evidence="2">The sequence shown here is derived from an EMBL/GenBank/DDBJ whole genome shotgun (WGS) entry which is preliminary data.</text>
</comment>
<evidence type="ECO:0000313" key="2">
    <source>
        <dbReference type="EMBL" id="MFK3576241.1"/>
    </source>
</evidence>
<protein>
    <submittedName>
        <fullName evidence="2">Uncharacterized protein</fullName>
    </submittedName>
</protein>
<keyword evidence="3" id="KW-1185">Reference proteome</keyword>
<sequence>MEDDRTTEVPEGTPQDGDTTADDWNYSNGYLAGLKGVTIPSTAPSFGDVGNRGRHNSNENTFDTSDPHLRDLLKMLDQQEAQDQAKEADQEASSEDDSNATAAAPATDDNRKEAKNTKQEPKKSTWEAAMDQTQMPVVPPANLQAPTFVVPDNKGKDDAVTKERIAKAQLVAQTMYSEHPDADPEFINAIGQLVAFNASDLHLVVGDYPMLRVDGKLVATPNTSIWDKERTLAAVQVMTTDEELQRFEQE</sequence>
<feature type="region of interest" description="Disordered" evidence="1">
    <location>
        <begin position="1"/>
        <end position="127"/>
    </location>
</feature>
<feature type="compositionally biased region" description="Basic and acidic residues" evidence="1">
    <location>
        <begin position="65"/>
        <end position="74"/>
    </location>
</feature>
<feature type="non-terminal residue" evidence="2">
    <location>
        <position position="250"/>
    </location>
</feature>
<reference evidence="2 3" key="1">
    <citation type="submission" date="2022-09" db="EMBL/GenBank/DDBJ databases">
        <title>Genome sequencing of four strains from tibetan pig.</title>
        <authorList>
            <person name="Feng J."/>
        </authorList>
    </citation>
    <scope>NUCLEOTIDE SEQUENCE [LARGE SCALE GENOMIC DNA]</scope>
    <source>
        <strain evidence="2 3">11-1-1</strain>
    </source>
</reference>
<name>A0ABW8KRN0_9BIFI</name>
<proteinExistence type="predicted"/>
<accession>A0ABW8KRN0</accession>
<evidence type="ECO:0000313" key="3">
    <source>
        <dbReference type="Proteomes" id="UP001620273"/>
    </source>
</evidence>